<evidence type="ECO:0000259" key="11">
    <source>
        <dbReference type="Pfam" id="PF00999"/>
    </source>
</evidence>
<dbReference type="Proteomes" id="UP000270530">
    <property type="component" value="Chromosome"/>
</dbReference>
<dbReference type="GO" id="GO:0016020">
    <property type="term" value="C:membrane"/>
    <property type="evidence" value="ECO:0007669"/>
    <property type="project" value="UniProtKB-SubCell"/>
</dbReference>
<feature type="region of interest" description="Disordered" evidence="9">
    <location>
        <begin position="581"/>
        <end position="622"/>
    </location>
</feature>
<feature type="transmembrane region" description="Helical" evidence="10">
    <location>
        <begin position="119"/>
        <end position="138"/>
    </location>
</feature>
<feature type="transmembrane region" description="Helical" evidence="10">
    <location>
        <begin position="358"/>
        <end position="377"/>
    </location>
</feature>
<evidence type="ECO:0000256" key="3">
    <source>
        <dbReference type="ARBA" id="ARBA00022448"/>
    </source>
</evidence>
<dbReference type="GO" id="GO:0015297">
    <property type="term" value="F:antiporter activity"/>
    <property type="evidence" value="ECO:0007669"/>
    <property type="project" value="UniProtKB-KW"/>
</dbReference>
<dbReference type="PANTHER" id="PTHR42751">
    <property type="entry name" value="SODIUM/HYDROGEN EXCHANGER FAMILY/TRKA DOMAIN PROTEIN"/>
    <property type="match status" value="1"/>
</dbReference>
<keyword evidence="4" id="KW-0050">Antiport</keyword>
<evidence type="ECO:0000256" key="4">
    <source>
        <dbReference type="ARBA" id="ARBA00022449"/>
    </source>
</evidence>
<keyword evidence="8 10" id="KW-0472">Membrane</keyword>
<feature type="compositionally biased region" description="Low complexity" evidence="9">
    <location>
        <begin position="604"/>
        <end position="615"/>
    </location>
</feature>
<reference evidence="13" key="2">
    <citation type="submission" date="2018-06" db="EMBL/GenBank/DDBJ databases">
        <title>Genome sequence of Rhodanobacteraceae bacterium strain Dysh456.</title>
        <authorList>
            <person name="Fukui M."/>
        </authorList>
    </citation>
    <scope>NUCLEOTIDE SEQUENCE [LARGE SCALE GENOMIC DNA]</scope>
    <source>
        <strain evidence="13">Dysh456</strain>
    </source>
</reference>
<organism evidence="12 13">
    <name type="scientific">Aerosticca soli</name>
    <dbReference type="NCBI Taxonomy" id="2010829"/>
    <lineage>
        <taxon>Bacteria</taxon>
        <taxon>Pseudomonadati</taxon>
        <taxon>Pseudomonadota</taxon>
        <taxon>Gammaproteobacteria</taxon>
        <taxon>Lysobacterales</taxon>
        <taxon>Rhodanobacteraceae</taxon>
        <taxon>Aerosticca</taxon>
    </lineage>
</organism>
<keyword evidence="5 10" id="KW-0812">Transmembrane</keyword>
<feature type="transmembrane region" description="Helical" evidence="10">
    <location>
        <begin position="425"/>
        <end position="446"/>
    </location>
</feature>
<keyword evidence="13" id="KW-1185">Reference proteome</keyword>
<protein>
    <submittedName>
        <fullName evidence="12">Potassium/proton antiporter RosB</fullName>
    </submittedName>
</protein>
<dbReference type="EMBL" id="AP018560">
    <property type="protein sequence ID" value="BBD80603.1"/>
    <property type="molecule type" value="Genomic_DNA"/>
</dbReference>
<evidence type="ECO:0000256" key="6">
    <source>
        <dbReference type="ARBA" id="ARBA00022989"/>
    </source>
</evidence>
<feature type="transmembrane region" description="Helical" evidence="10">
    <location>
        <begin position="518"/>
        <end position="539"/>
    </location>
</feature>
<keyword evidence="7" id="KW-0406">Ion transport</keyword>
<dbReference type="Gene3D" id="1.20.1530.20">
    <property type="match status" value="1"/>
</dbReference>
<keyword evidence="6 10" id="KW-1133">Transmembrane helix</keyword>
<feature type="transmembrane region" description="Helical" evidence="10">
    <location>
        <begin position="466"/>
        <end position="484"/>
    </location>
</feature>
<feature type="transmembrane region" description="Helical" evidence="10">
    <location>
        <begin position="58"/>
        <end position="77"/>
    </location>
</feature>
<feature type="domain" description="Cation/H+ exchanger transmembrane" evidence="11">
    <location>
        <begin position="13"/>
        <end position="376"/>
    </location>
</feature>
<comment type="subcellular location">
    <subcellularLocation>
        <location evidence="1">Membrane</location>
        <topology evidence="1">Multi-pass membrane protein</topology>
    </subcellularLocation>
</comment>
<dbReference type="Pfam" id="PF00999">
    <property type="entry name" value="Na_H_Exchanger"/>
    <property type="match status" value="1"/>
</dbReference>
<evidence type="ECO:0000256" key="10">
    <source>
        <dbReference type="SAM" id="Phobius"/>
    </source>
</evidence>
<reference evidence="13" key="1">
    <citation type="submission" date="2018-04" db="EMBL/GenBank/DDBJ databases">
        <authorList>
            <person name="Watanabe M."/>
            <person name="Kojima H."/>
        </authorList>
    </citation>
    <scope>NUCLEOTIDE SEQUENCE [LARGE SCALE GENOMIC DNA]</scope>
    <source>
        <strain evidence="13">Dysh456</strain>
    </source>
</reference>
<comment type="similarity">
    <text evidence="2">Belongs to the monovalent cation:proton antiporter 2 (CPA2) transporter (TC 2.A.37) family.</text>
</comment>
<dbReference type="RefSeq" id="WP_126538721.1">
    <property type="nucleotide sequence ID" value="NZ_AP018560.1"/>
</dbReference>
<feature type="transmembrane region" description="Helical" evidence="10">
    <location>
        <begin position="332"/>
        <end position="352"/>
    </location>
</feature>
<dbReference type="AlphaFoldDB" id="A0A2Z6E696"/>
<dbReference type="OrthoDB" id="9781411at2"/>
<evidence type="ECO:0000256" key="5">
    <source>
        <dbReference type="ARBA" id="ARBA00022692"/>
    </source>
</evidence>
<feature type="transmembrane region" description="Helical" evidence="10">
    <location>
        <begin position="89"/>
        <end position="107"/>
    </location>
</feature>
<dbReference type="KEGG" id="rbd:ALSL_1959"/>
<feature type="transmembrane region" description="Helical" evidence="10">
    <location>
        <begin position="298"/>
        <end position="320"/>
    </location>
</feature>
<evidence type="ECO:0000313" key="13">
    <source>
        <dbReference type="Proteomes" id="UP000270530"/>
    </source>
</evidence>
<evidence type="ECO:0000256" key="1">
    <source>
        <dbReference type="ARBA" id="ARBA00004141"/>
    </source>
</evidence>
<evidence type="ECO:0000256" key="8">
    <source>
        <dbReference type="ARBA" id="ARBA00023136"/>
    </source>
</evidence>
<gene>
    <name evidence="12" type="ORF">ALSL_1959</name>
</gene>
<name>A0A2Z6E696_9GAMM</name>
<feature type="transmembrane region" description="Helical" evidence="10">
    <location>
        <begin position="178"/>
        <end position="208"/>
    </location>
</feature>
<proteinExistence type="inferred from homology"/>
<evidence type="ECO:0000256" key="2">
    <source>
        <dbReference type="ARBA" id="ARBA00005551"/>
    </source>
</evidence>
<feature type="transmembrane region" description="Helical" evidence="10">
    <location>
        <begin position="545"/>
        <end position="564"/>
    </location>
</feature>
<dbReference type="InterPro" id="IPR006153">
    <property type="entry name" value="Cation/H_exchanger_TM"/>
</dbReference>
<evidence type="ECO:0000256" key="9">
    <source>
        <dbReference type="SAM" id="MobiDB-lite"/>
    </source>
</evidence>
<feature type="transmembrane region" description="Helical" evidence="10">
    <location>
        <begin position="150"/>
        <end position="172"/>
    </location>
</feature>
<dbReference type="PANTHER" id="PTHR42751:SF3">
    <property type="entry name" value="SODIUM_GLUTAMATE SYMPORTER"/>
    <property type="match status" value="1"/>
</dbReference>
<accession>A0A2Z6E696</accession>
<keyword evidence="3" id="KW-0813">Transport</keyword>
<evidence type="ECO:0000313" key="12">
    <source>
        <dbReference type="EMBL" id="BBD80603.1"/>
    </source>
</evidence>
<feature type="transmembrane region" description="Helical" evidence="10">
    <location>
        <begin position="220"/>
        <end position="237"/>
    </location>
</feature>
<sequence>MHVLPFIQDLAAVMLLAGLTTVLCQRLRQPVVLGYIIAGVLVGPYTFPVVFIHEDETIRTLAELGMVLLLFALGLEFSLKKMREVGGPALLAALCEIGLMLGLGYLLGRGFGWSPLDALFLGAMLSMSSTTIIMKALDDLHLKRERFAQLMFGILIIEDVLAVVLMTLLTGIAGTGGLAATAALAVIGRLALFMLVSLVAGLLVVPPVVDYIARVSRDDVLLVVVLGLCFGFCLLVTELGYSIALGAFMIGALVGESASVARIERIVAPVRDMFSAIFFVSIGMLIDPQHLVDYWQPILLITLAVVLGKILSSGFGAFVAGSDARTSLRVGMGLAQIGEFSFVIASLGLSLGVTGKQLYPIAVAVSAITTFLTPYLIRAADPLAQWFGRHLPVAITGPADAYTDWVGGIQLQGQSAVVVRMVRRLCWHILVNVMLVAALFLVAAHLYRKGWFHWPMLAGHRVAERALAWSLAALLSLPMVVAVYRKAEALGLLLAELGISERFGGAQTRRMRGMAARLVPLGAMGVLGLLVAALASIILPPRQVALLLVVLLALLVWLFWRLLVQMHARLQGALRDTLDRPALEDRPAGHQKPAERGRKLPDGSVVTTPSSLPSTDEGRKMP</sequence>
<dbReference type="GO" id="GO:1902600">
    <property type="term" value="P:proton transmembrane transport"/>
    <property type="evidence" value="ECO:0007669"/>
    <property type="project" value="InterPro"/>
</dbReference>
<evidence type="ECO:0000256" key="7">
    <source>
        <dbReference type="ARBA" id="ARBA00023065"/>
    </source>
</evidence>
<feature type="transmembrane region" description="Helical" evidence="10">
    <location>
        <begin position="31"/>
        <end position="52"/>
    </location>
</feature>
<feature type="compositionally biased region" description="Basic and acidic residues" evidence="9">
    <location>
        <begin position="581"/>
        <end position="601"/>
    </location>
</feature>
<feature type="transmembrane region" description="Helical" evidence="10">
    <location>
        <begin position="6"/>
        <end position="24"/>
    </location>
</feature>
<dbReference type="InterPro" id="IPR038770">
    <property type="entry name" value="Na+/solute_symporter_sf"/>
</dbReference>